<gene>
    <name evidence="2" type="ORF">GCM10023331_02050</name>
</gene>
<dbReference type="Proteomes" id="UP001500298">
    <property type="component" value="Unassembled WGS sequence"/>
</dbReference>
<name>A0ABP9CZ55_9BACT</name>
<evidence type="ECO:0000256" key="1">
    <source>
        <dbReference type="SAM" id="Coils"/>
    </source>
</evidence>
<evidence type="ECO:0000313" key="3">
    <source>
        <dbReference type="Proteomes" id="UP001500298"/>
    </source>
</evidence>
<accession>A0ABP9CZ55</accession>
<comment type="caution">
    <text evidence="2">The sequence shown here is derived from an EMBL/GenBank/DDBJ whole genome shotgun (WGS) entry which is preliminary data.</text>
</comment>
<sequence>MDNKNKSGFEDIFGDAIRELIKEGLLHVKDNKTSNFEQVFRNFESFAKDIKSGKTEETVEVEIEDLSDNAEGTPQKNTEKELALLQEQIALLKQQLADKDQIIALLKQQLELKK</sequence>
<reference evidence="3" key="1">
    <citation type="journal article" date="2019" name="Int. J. Syst. Evol. Microbiol.">
        <title>The Global Catalogue of Microorganisms (GCM) 10K type strain sequencing project: providing services to taxonomists for standard genome sequencing and annotation.</title>
        <authorList>
            <consortium name="The Broad Institute Genomics Platform"/>
            <consortium name="The Broad Institute Genome Sequencing Center for Infectious Disease"/>
            <person name="Wu L."/>
            <person name="Ma J."/>
        </authorList>
    </citation>
    <scope>NUCLEOTIDE SEQUENCE [LARGE SCALE GENOMIC DNA]</scope>
    <source>
        <strain evidence="3">JCM 18326</strain>
    </source>
</reference>
<keyword evidence="1" id="KW-0175">Coiled coil</keyword>
<evidence type="ECO:0000313" key="2">
    <source>
        <dbReference type="EMBL" id="GAA4821333.1"/>
    </source>
</evidence>
<dbReference type="RefSeq" id="WP_345368554.1">
    <property type="nucleotide sequence ID" value="NZ_BAABJX010000005.1"/>
</dbReference>
<organism evidence="2 3">
    <name type="scientific">Algivirga pacifica</name>
    <dbReference type="NCBI Taxonomy" id="1162670"/>
    <lineage>
        <taxon>Bacteria</taxon>
        <taxon>Pseudomonadati</taxon>
        <taxon>Bacteroidota</taxon>
        <taxon>Cytophagia</taxon>
        <taxon>Cytophagales</taxon>
        <taxon>Flammeovirgaceae</taxon>
        <taxon>Algivirga</taxon>
    </lineage>
</organism>
<protein>
    <submittedName>
        <fullName evidence="2">Uncharacterized protein</fullName>
    </submittedName>
</protein>
<feature type="coiled-coil region" evidence="1">
    <location>
        <begin position="75"/>
        <end position="109"/>
    </location>
</feature>
<dbReference type="EMBL" id="BAABJX010000005">
    <property type="protein sequence ID" value="GAA4821333.1"/>
    <property type="molecule type" value="Genomic_DNA"/>
</dbReference>
<keyword evidence="3" id="KW-1185">Reference proteome</keyword>
<proteinExistence type="predicted"/>